<evidence type="ECO:0000256" key="1">
    <source>
        <dbReference type="RuleBase" id="RU000411"/>
    </source>
</evidence>
<reference evidence="4 5" key="1">
    <citation type="submission" date="2024-11" db="EMBL/GenBank/DDBJ databases">
        <title>Adaptive evolution of stress response genes in parasites aligns with host niche diversity.</title>
        <authorList>
            <person name="Hahn C."/>
            <person name="Resl P."/>
        </authorList>
    </citation>
    <scope>NUCLEOTIDE SEQUENCE [LARGE SCALE GENOMIC DNA]</scope>
    <source>
        <strain evidence="4">EGGRZ-B1_66</strain>
        <tissue evidence="4">Body</tissue>
    </source>
</reference>
<dbReference type="InterPro" id="IPR042185">
    <property type="entry name" value="Serpin_sf_2"/>
</dbReference>
<evidence type="ECO:0000259" key="3">
    <source>
        <dbReference type="SMART" id="SM00093"/>
    </source>
</evidence>
<dbReference type="EMBL" id="JBJKFK010000148">
    <property type="protein sequence ID" value="KAL3319307.1"/>
    <property type="molecule type" value="Genomic_DNA"/>
</dbReference>
<feature type="region of interest" description="Disordered" evidence="2">
    <location>
        <begin position="444"/>
        <end position="467"/>
    </location>
</feature>
<dbReference type="InterPro" id="IPR042178">
    <property type="entry name" value="Serpin_sf_1"/>
</dbReference>
<comment type="similarity">
    <text evidence="1">Belongs to the serpin family.</text>
</comment>
<dbReference type="CDD" id="cd00172">
    <property type="entry name" value="serpin"/>
    <property type="match status" value="1"/>
</dbReference>
<dbReference type="SUPFAM" id="SSF56574">
    <property type="entry name" value="Serpins"/>
    <property type="match status" value="1"/>
</dbReference>
<evidence type="ECO:0000313" key="4">
    <source>
        <dbReference type="EMBL" id="KAL3319307.1"/>
    </source>
</evidence>
<accession>A0ABD2QIG5</accession>
<dbReference type="InterPro" id="IPR023796">
    <property type="entry name" value="Serpin_dom"/>
</dbReference>
<organism evidence="4 5">
    <name type="scientific">Cichlidogyrus casuarinus</name>
    <dbReference type="NCBI Taxonomy" id="1844966"/>
    <lineage>
        <taxon>Eukaryota</taxon>
        <taxon>Metazoa</taxon>
        <taxon>Spiralia</taxon>
        <taxon>Lophotrochozoa</taxon>
        <taxon>Platyhelminthes</taxon>
        <taxon>Monogenea</taxon>
        <taxon>Monopisthocotylea</taxon>
        <taxon>Dactylogyridea</taxon>
        <taxon>Ancyrocephalidae</taxon>
        <taxon>Cichlidogyrus</taxon>
    </lineage>
</organism>
<evidence type="ECO:0000256" key="2">
    <source>
        <dbReference type="SAM" id="MobiDB-lite"/>
    </source>
</evidence>
<dbReference type="InterPro" id="IPR036186">
    <property type="entry name" value="Serpin_sf"/>
</dbReference>
<feature type="domain" description="Serpin" evidence="3">
    <location>
        <begin position="38"/>
        <end position="405"/>
    </location>
</feature>
<dbReference type="Pfam" id="PF00079">
    <property type="entry name" value="Serpin"/>
    <property type="match status" value="1"/>
</dbReference>
<comment type="caution">
    <text evidence="4">The sequence shown here is derived from an EMBL/GenBank/DDBJ whole genome shotgun (WGS) entry which is preliminary data.</text>
</comment>
<dbReference type="PANTHER" id="PTHR11461:SF372">
    <property type="entry name" value="ACCESSORY GLAND PROTEIN ACP76A-RELATED"/>
    <property type="match status" value="1"/>
</dbReference>
<dbReference type="Gene3D" id="3.30.497.10">
    <property type="entry name" value="Antithrombin, subunit I, domain 2"/>
    <property type="match status" value="1"/>
</dbReference>
<keyword evidence="5" id="KW-1185">Reference proteome</keyword>
<feature type="compositionally biased region" description="Acidic residues" evidence="2">
    <location>
        <begin position="446"/>
        <end position="457"/>
    </location>
</feature>
<name>A0ABD2QIG5_9PLAT</name>
<dbReference type="Proteomes" id="UP001626550">
    <property type="component" value="Unassembled WGS sequence"/>
</dbReference>
<dbReference type="Gene3D" id="2.30.39.10">
    <property type="entry name" value="Alpha-1-antitrypsin, domain 1"/>
    <property type="match status" value="1"/>
</dbReference>
<dbReference type="PANTHER" id="PTHR11461">
    <property type="entry name" value="SERINE PROTEASE INHIBITOR, SERPIN"/>
    <property type="match status" value="1"/>
</dbReference>
<gene>
    <name evidence="4" type="ORF">Ciccas_002032</name>
</gene>
<sequence length="467" mass="53128">MMDLTRAKFERTNCKAFRKYVGRTSVRTLNLKPFRYVSLLYKKCLVVKNNADKNWAISPLSILLAMVMVLHGTSGKTRKEIRQALGIVAKIEYISNIQPKKSDAVVDKDDEENLDIDALLSRFKLSQLAVKTAGKLYLNERYKICDDYKENVKSLDVSDLTEAARMINLEVSKATDEKIGDIISSGDMSKNSVSLLVSAFYFQQKFLEAFNPKHSIKASFHGCSEDITFMHKTGMIDHCNFHESYYQLKAKGVRLELEKDMFLVIVIPNNKDGLKQINEQLKEPRDELFLKCMLEKKKYTKKQLDFYVPKFKLDGHFEVTKILEAMGIEEAFSKKADFRKISNSKIRLGSVHHKAVMLVNESGVKTAPEPSCQSTRCQLKADHPFLVAVVTNNDIPILLGNVWEPNYPDSTEPVDPSSIGNSGESVLMTKEYECNENLSVYMDFGHDEEDSDDEETSQDIAISREFS</sequence>
<dbReference type="AlphaFoldDB" id="A0ABD2QIG5"/>
<dbReference type="InterPro" id="IPR000215">
    <property type="entry name" value="Serpin_fam"/>
</dbReference>
<protein>
    <recommendedName>
        <fullName evidence="3">Serpin domain-containing protein</fullName>
    </recommendedName>
</protein>
<dbReference type="SMART" id="SM00093">
    <property type="entry name" value="SERPIN"/>
    <property type="match status" value="1"/>
</dbReference>
<proteinExistence type="inferred from homology"/>
<evidence type="ECO:0000313" key="5">
    <source>
        <dbReference type="Proteomes" id="UP001626550"/>
    </source>
</evidence>